<organism evidence="1 2">
    <name type="scientific">Leptospira barantonii</name>
    <dbReference type="NCBI Taxonomy" id="2023184"/>
    <lineage>
        <taxon>Bacteria</taxon>
        <taxon>Pseudomonadati</taxon>
        <taxon>Spirochaetota</taxon>
        <taxon>Spirochaetia</taxon>
        <taxon>Leptospirales</taxon>
        <taxon>Leptospiraceae</taxon>
        <taxon>Leptospira</taxon>
    </lineage>
</organism>
<protein>
    <submittedName>
        <fullName evidence="1">Uncharacterized protein</fullName>
    </submittedName>
</protein>
<dbReference type="EMBL" id="RQGN01000034">
    <property type="protein sequence ID" value="TGM06247.1"/>
    <property type="molecule type" value="Genomic_DNA"/>
</dbReference>
<sequence length="101" mass="11961">MDAKNKTQAWEQKVRGAKESIRLIGSFRGDSSFRSACDFILDIFSEHVIVYYKRLISLLEGKHSSDSQEVYDTYYKIRLRMDEADNTLKEASEKFRMEFYE</sequence>
<reference evidence="1 2" key="1">
    <citation type="journal article" date="2019" name="PLoS Negl. Trop. Dis.">
        <title>Revisiting the worldwide diversity of Leptospira species in the environment.</title>
        <authorList>
            <person name="Vincent A.T."/>
            <person name="Schiettekatte O."/>
            <person name="Bourhy P."/>
            <person name="Veyrier F.J."/>
            <person name="Picardeau M."/>
        </authorList>
    </citation>
    <scope>NUCLEOTIDE SEQUENCE [LARGE SCALE GENOMIC DNA]</scope>
    <source>
        <strain evidence="1 2">201702444</strain>
    </source>
</reference>
<proteinExistence type="predicted"/>
<evidence type="ECO:0000313" key="1">
    <source>
        <dbReference type="EMBL" id="TGM06247.1"/>
    </source>
</evidence>
<dbReference type="AlphaFoldDB" id="A0A5F2BLM1"/>
<gene>
    <name evidence="1" type="ORF">EHQ76_06200</name>
</gene>
<evidence type="ECO:0000313" key="2">
    <source>
        <dbReference type="Proteomes" id="UP000298429"/>
    </source>
</evidence>
<accession>A0A5F2BLM1</accession>
<comment type="caution">
    <text evidence="1">The sequence shown here is derived from an EMBL/GenBank/DDBJ whole genome shotgun (WGS) entry which is preliminary data.</text>
</comment>
<dbReference type="Proteomes" id="UP000298429">
    <property type="component" value="Unassembled WGS sequence"/>
</dbReference>
<name>A0A5F2BLM1_9LEPT</name>
<dbReference type="OrthoDB" id="345647at2"/>